<dbReference type="InterPro" id="IPR036322">
    <property type="entry name" value="WD40_repeat_dom_sf"/>
</dbReference>
<dbReference type="CDD" id="cd00200">
    <property type="entry name" value="WD40"/>
    <property type="match status" value="1"/>
</dbReference>
<evidence type="ECO:0000256" key="6">
    <source>
        <dbReference type="ARBA" id="ARBA00023242"/>
    </source>
</evidence>
<evidence type="ECO:0000256" key="1">
    <source>
        <dbReference type="ARBA" id="ARBA00004123"/>
    </source>
</evidence>
<dbReference type="Gene3D" id="1.20.960.30">
    <property type="match status" value="1"/>
</dbReference>
<accession>A0AAV8ABC6</accession>
<dbReference type="FunFam" id="2.130.10.10:FF:000218">
    <property type="entry name" value="WD40 repeat-containing protein HOS15"/>
    <property type="match status" value="1"/>
</dbReference>
<dbReference type="SMART" id="SM00320">
    <property type="entry name" value="WD40"/>
    <property type="match status" value="8"/>
</dbReference>
<feature type="repeat" description="WD" evidence="7">
    <location>
        <begin position="289"/>
        <end position="330"/>
    </location>
</feature>
<dbReference type="InterPro" id="IPR006594">
    <property type="entry name" value="LisH"/>
</dbReference>
<feature type="repeat" description="WD" evidence="7">
    <location>
        <begin position="331"/>
        <end position="371"/>
    </location>
</feature>
<name>A0AAV8ABC6_9EUKA</name>
<evidence type="ECO:0000256" key="4">
    <source>
        <dbReference type="ARBA" id="ARBA00023015"/>
    </source>
</evidence>
<evidence type="ECO:0000256" key="7">
    <source>
        <dbReference type="PROSITE-ProRule" id="PRU00221"/>
    </source>
</evidence>
<dbReference type="InterPro" id="IPR020472">
    <property type="entry name" value="WD40_PAC1"/>
</dbReference>
<dbReference type="PROSITE" id="PS00678">
    <property type="entry name" value="WD_REPEATS_1"/>
    <property type="match status" value="1"/>
</dbReference>
<keyword evidence="2 7" id="KW-0853">WD repeat</keyword>
<organism evidence="8 9">
    <name type="scientific">Anaeramoeba flamelloides</name>
    <dbReference type="NCBI Taxonomy" id="1746091"/>
    <lineage>
        <taxon>Eukaryota</taxon>
        <taxon>Metamonada</taxon>
        <taxon>Anaeramoebidae</taxon>
        <taxon>Anaeramoeba</taxon>
    </lineage>
</organism>
<dbReference type="PRINTS" id="PR00320">
    <property type="entry name" value="GPROTEINBRPT"/>
</dbReference>
<keyword evidence="6" id="KW-0539">Nucleus</keyword>
<dbReference type="GO" id="GO:0006357">
    <property type="term" value="P:regulation of transcription by RNA polymerase II"/>
    <property type="evidence" value="ECO:0007669"/>
    <property type="project" value="TreeGrafter"/>
</dbReference>
<feature type="repeat" description="WD" evidence="7">
    <location>
        <begin position="172"/>
        <end position="196"/>
    </location>
</feature>
<feature type="repeat" description="WD" evidence="7">
    <location>
        <begin position="372"/>
        <end position="413"/>
    </location>
</feature>
<dbReference type="InterPro" id="IPR019775">
    <property type="entry name" value="WD40_repeat_CS"/>
</dbReference>
<dbReference type="Pfam" id="PF00400">
    <property type="entry name" value="WD40"/>
    <property type="match status" value="7"/>
</dbReference>
<dbReference type="GO" id="GO:0003714">
    <property type="term" value="F:transcription corepressor activity"/>
    <property type="evidence" value="ECO:0007669"/>
    <property type="project" value="InterPro"/>
</dbReference>
<dbReference type="PROSITE" id="PS50082">
    <property type="entry name" value="WD_REPEATS_2"/>
    <property type="match status" value="6"/>
</dbReference>
<comment type="subcellular location">
    <subcellularLocation>
        <location evidence="1">Nucleus</location>
    </subcellularLocation>
</comment>
<keyword evidence="5" id="KW-0804">Transcription</keyword>
<dbReference type="AlphaFoldDB" id="A0AAV8ABC6"/>
<reference evidence="8" key="1">
    <citation type="submission" date="2022-08" db="EMBL/GenBank/DDBJ databases">
        <title>Novel sulphate-reducing endosymbionts in the free-living metamonad Anaeramoeba.</title>
        <authorList>
            <person name="Jerlstrom-Hultqvist J."/>
            <person name="Cepicka I."/>
            <person name="Gallot-Lavallee L."/>
            <person name="Salas-Leiva D."/>
            <person name="Curtis B.A."/>
            <person name="Zahonova K."/>
            <person name="Pipaliya S."/>
            <person name="Dacks J."/>
            <person name="Roger A.J."/>
        </authorList>
    </citation>
    <scope>NUCLEOTIDE SEQUENCE</scope>
    <source>
        <strain evidence="8">Busselton2</strain>
    </source>
</reference>
<keyword evidence="4" id="KW-0805">Transcription regulation</keyword>
<feature type="repeat" description="WD" evidence="7">
    <location>
        <begin position="108"/>
        <end position="141"/>
    </location>
</feature>
<gene>
    <name evidence="8" type="ORF">M0812_07145</name>
</gene>
<evidence type="ECO:0000256" key="3">
    <source>
        <dbReference type="ARBA" id="ARBA00022737"/>
    </source>
</evidence>
<dbReference type="SUPFAM" id="SSF50978">
    <property type="entry name" value="WD40 repeat-like"/>
    <property type="match status" value="1"/>
</dbReference>
<dbReference type="PANTHER" id="PTHR22846">
    <property type="entry name" value="WD40 REPEAT PROTEIN"/>
    <property type="match status" value="1"/>
</dbReference>
<evidence type="ECO:0000313" key="8">
    <source>
        <dbReference type="EMBL" id="KAJ3450950.1"/>
    </source>
</evidence>
<keyword evidence="3" id="KW-0677">Repeat</keyword>
<protein>
    <submittedName>
        <fullName evidence="8">Wd40 repeat protein</fullName>
    </submittedName>
</protein>
<dbReference type="PANTHER" id="PTHR22846:SF2">
    <property type="entry name" value="F-BOX-LIKE_WD REPEAT-CONTAINING PROTEIN EBI"/>
    <property type="match status" value="1"/>
</dbReference>
<dbReference type="Gene3D" id="2.130.10.10">
    <property type="entry name" value="YVTN repeat-like/Quinoprotein amine dehydrogenase"/>
    <property type="match status" value="1"/>
</dbReference>
<dbReference type="GO" id="GO:0000118">
    <property type="term" value="C:histone deacetylase complex"/>
    <property type="evidence" value="ECO:0007669"/>
    <property type="project" value="TreeGrafter"/>
</dbReference>
<proteinExistence type="predicted"/>
<dbReference type="InterPro" id="IPR045183">
    <property type="entry name" value="Ebi-like"/>
</dbReference>
<dbReference type="PROSITE" id="PS50294">
    <property type="entry name" value="WD_REPEATS_REGION"/>
    <property type="match status" value="6"/>
</dbReference>
<dbReference type="PROSITE" id="PS50896">
    <property type="entry name" value="LISH"/>
    <property type="match status" value="1"/>
</dbReference>
<dbReference type="InterPro" id="IPR001680">
    <property type="entry name" value="WD40_rpt"/>
</dbReference>
<comment type="caution">
    <text evidence="8">The sequence shown here is derived from an EMBL/GenBank/DDBJ whole genome shotgun (WGS) entry which is preliminary data.</text>
</comment>
<evidence type="ECO:0000313" key="9">
    <source>
        <dbReference type="Proteomes" id="UP001146793"/>
    </source>
</evidence>
<evidence type="ECO:0000256" key="5">
    <source>
        <dbReference type="ARBA" id="ARBA00023163"/>
    </source>
</evidence>
<feature type="repeat" description="WD" evidence="7">
    <location>
        <begin position="206"/>
        <end position="247"/>
    </location>
</feature>
<dbReference type="EMBL" id="JANTQA010000012">
    <property type="protein sequence ID" value="KAJ3450950.1"/>
    <property type="molecule type" value="Genomic_DNA"/>
</dbReference>
<evidence type="ECO:0000256" key="2">
    <source>
        <dbReference type="ARBA" id="ARBA00022574"/>
    </source>
</evidence>
<dbReference type="InterPro" id="IPR015943">
    <property type="entry name" value="WD40/YVTN_repeat-like_dom_sf"/>
</dbReference>
<sequence length="456" mass="52071">MDNFTPKNLTLEDVNYCLWRYFQESNFTFTQKIFEEESSILQSEQVKKNNAPEGELVSLIQKGLQYKEITEEYLRQQSNDSINEEQLSENQNEVNKWNLFDQQQVSILYGHTSEVNVCQWSPTENLLASGSGDSTARIWKILDTTDLDLKSREIQKPHVLQHLYSNEKVKDVTSLHWNHDGKYLATGSYDGRARIWTSTGEPKTTYSGHSGPIFSLKWNSTGEYLLSGSVDKTTIVWDINTGEIKQQFDFHNGPTLDVDWLDERTFASCGTDKIIQICQLDSSKPIKTFSGHLDEVNNVKWNDEGSLLASCSDDHTVKIWKMSEDSFLYSFEEHTKEVNSINWNRNGLLATGGFDFLIKVWDPNVMECVYTLDKHESPVYSIAFSPDGRYLASGSLDKLLHIWSVKDGRLLRTYQGKSGIFEVSWNKDGDKIAASFNDGTLAVIELRKGDLEVLNN</sequence>
<dbReference type="Proteomes" id="UP001146793">
    <property type="component" value="Unassembled WGS sequence"/>
</dbReference>